<protein>
    <submittedName>
        <fullName evidence="1">16233_t:CDS:1</fullName>
    </submittedName>
</protein>
<organism evidence="1 2">
    <name type="scientific">Racocetra persica</name>
    <dbReference type="NCBI Taxonomy" id="160502"/>
    <lineage>
        <taxon>Eukaryota</taxon>
        <taxon>Fungi</taxon>
        <taxon>Fungi incertae sedis</taxon>
        <taxon>Mucoromycota</taxon>
        <taxon>Glomeromycotina</taxon>
        <taxon>Glomeromycetes</taxon>
        <taxon>Diversisporales</taxon>
        <taxon>Gigasporaceae</taxon>
        <taxon>Racocetra</taxon>
    </lineage>
</organism>
<comment type="caution">
    <text evidence="1">The sequence shown here is derived from an EMBL/GenBank/DDBJ whole genome shotgun (WGS) entry which is preliminary data.</text>
</comment>
<accession>A0ACA9S4G0</accession>
<dbReference type="EMBL" id="CAJVQC010092808">
    <property type="protein sequence ID" value="CAG8826809.1"/>
    <property type="molecule type" value="Genomic_DNA"/>
</dbReference>
<evidence type="ECO:0000313" key="1">
    <source>
        <dbReference type="EMBL" id="CAG8826809.1"/>
    </source>
</evidence>
<sequence length="54" mass="6111">YRAVTYPELDLTLKEFMLIYQHKTVLNNALLIEKARALADSLEIPQGALNFSSS</sequence>
<feature type="non-terminal residue" evidence="1">
    <location>
        <position position="1"/>
    </location>
</feature>
<gene>
    <name evidence="1" type="ORF">RPERSI_LOCUS26817</name>
</gene>
<reference evidence="1" key="1">
    <citation type="submission" date="2021-06" db="EMBL/GenBank/DDBJ databases">
        <authorList>
            <person name="Kallberg Y."/>
            <person name="Tangrot J."/>
            <person name="Rosling A."/>
        </authorList>
    </citation>
    <scope>NUCLEOTIDE SEQUENCE</scope>
    <source>
        <strain evidence="1">MA461A</strain>
    </source>
</reference>
<evidence type="ECO:0000313" key="2">
    <source>
        <dbReference type="Proteomes" id="UP000789920"/>
    </source>
</evidence>
<proteinExistence type="predicted"/>
<name>A0ACA9S4G0_9GLOM</name>
<keyword evidence="2" id="KW-1185">Reference proteome</keyword>
<dbReference type="Proteomes" id="UP000789920">
    <property type="component" value="Unassembled WGS sequence"/>
</dbReference>